<dbReference type="SFLD" id="SFLDS00019">
    <property type="entry name" value="Glutathione_Transferase_(cytos"/>
    <property type="match status" value="1"/>
</dbReference>
<dbReference type="PROSITE" id="PS50405">
    <property type="entry name" value="GST_CTER"/>
    <property type="match status" value="1"/>
</dbReference>
<dbReference type="GO" id="GO:0006749">
    <property type="term" value="P:glutathione metabolic process"/>
    <property type="evidence" value="ECO:0007669"/>
    <property type="project" value="UniProtKB-UniRule"/>
</dbReference>
<evidence type="ECO:0000259" key="5">
    <source>
        <dbReference type="PROSITE" id="PS50404"/>
    </source>
</evidence>
<dbReference type="OrthoDB" id="4951845at2759"/>
<comment type="function">
    <text evidence="4">Conjugation of reduced glutathione to a wide number of exogenous and endogenous hydrophobic electrophiles.</text>
</comment>
<reference evidence="7" key="1">
    <citation type="submission" date="2013-11" db="EMBL/GenBank/DDBJ databases">
        <authorList>
            <person name="Sternberg P."/>
            <person name="Dillman A."/>
            <person name="Macchietto M."/>
        </authorList>
    </citation>
    <scope>NUCLEOTIDE SEQUENCE</scope>
    <source>
        <strain evidence="7">ALL</strain>
    </source>
</reference>
<dbReference type="FunFam" id="3.40.30.10:FF:000168">
    <property type="entry name" value="Glutathione S-transferase 2"/>
    <property type="match status" value="1"/>
</dbReference>
<dbReference type="SUPFAM" id="SSF47616">
    <property type="entry name" value="GST C-terminal domain-like"/>
    <property type="match status" value="1"/>
</dbReference>
<dbReference type="FunFam" id="1.20.1050.10:FF:000020">
    <property type="entry name" value="Glutathione S-transferase P 1"/>
    <property type="match status" value="1"/>
</dbReference>
<dbReference type="SFLD" id="SFLDG01205">
    <property type="entry name" value="AMPS.1"/>
    <property type="match status" value="1"/>
</dbReference>
<evidence type="ECO:0000256" key="2">
    <source>
        <dbReference type="ARBA" id="ARBA00011738"/>
    </source>
</evidence>
<dbReference type="PANTHER" id="PTHR11571">
    <property type="entry name" value="GLUTATHIONE S-TRANSFERASE"/>
    <property type="match status" value="1"/>
</dbReference>
<evidence type="ECO:0000313" key="7">
    <source>
        <dbReference type="EMBL" id="TKR81360.1"/>
    </source>
</evidence>
<dbReference type="PANTHER" id="PTHR11571:SF141">
    <property type="entry name" value="GLUTATHIONE S-TRANSFERASE"/>
    <property type="match status" value="1"/>
</dbReference>
<dbReference type="Pfam" id="PF02798">
    <property type="entry name" value="GST_N"/>
    <property type="match status" value="1"/>
</dbReference>
<dbReference type="SFLD" id="SFLDG00363">
    <property type="entry name" value="AMPS_(cytGST):_Alpha-__Mu-__Pi"/>
    <property type="match status" value="1"/>
</dbReference>
<dbReference type="InterPro" id="IPR036249">
    <property type="entry name" value="Thioredoxin-like_sf"/>
</dbReference>
<reference evidence="7" key="3">
    <citation type="journal article" date="2019" name="G3 (Bethesda)">
        <title>Hybrid Assembly of the Genome of the Entomopathogenic Nematode Steinernema carpocapsae Identifies the X-Chromosome.</title>
        <authorList>
            <person name="Serra L."/>
            <person name="Macchietto M."/>
            <person name="Macias-Munoz A."/>
            <person name="McGill C.J."/>
            <person name="Rodriguez I.M."/>
            <person name="Rodriguez B."/>
            <person name="Murad R."/>
            <person name="Mortazavi A."/>
        </authorList>
    </citation>
    <scope>NUCLEOTIDE SEQUENCE</scope>
    <source>
        <strain evidence="7">ALL</strain>
    </source>
</reference>
<dbReference type="GO" id="GO:0004364">
    <property type="term" value="F:glutathione transferase activity"/>
    <property type="evidence" value="ECO:0007669"/>
    <property type="project" value="UniProtKB-UniRule"/>
</dbReference>
<dbReference type="AlphaFoldDB" id="A0A4U5NFC1"/>
<evidence type="ECO:0000259" key="6">
    <source>
        <dbReference type="PROSITE" id="PS50405"/>
    </source>
</evidence>
<dbReference type="InterPro" id="IPR050213">
    <property type="entry name" value="GST_superfamily"/>
</dbReference>
<dbReference type="InterPro" id="IPR004045">
    <property type="entry name" value="Glutathione_S-Trfase_N"/>
</dbReference>
<dbReference type="InterPro" id="IPR003082">
    <property type="entry name" value="GST_pi"/>
</dbReference>
<reference evidence="7" key="2">
    <citation type="journal article" date="2015" name="Genome Biol.">
        <title>Comparative genomics of Steinernema reveals deeply conserved gene regulatory networks.</title>
        <authorList>
            <person name="Dillman A.R."/>
            <person name="Macchietto M."/>
            <person name="Porter C.F."/>
            <person name="Rogers A."/>
            <person name="Williams B."/>
            <person name="Antoshechkin I."/>
            <person name="Lee M.M."/>
            <person name="Goodwin Z."/>
            <person name="Lu X."/>
            <person name="Lewis E.E."/>
            <person name="Goodrich-Blair H."/>
            <person name="Stock S.P."/>
            <person name="Adams B.J."/>
            <person name="Sternberg P.W."/>
            <person name="Mortazavi A."/>
        </authorList>
    </citation>
    <scope>NUCLEOTIDE SEQUENCE [LARGE SCALE GENOMIC DNA]</scope>
    <source>
        <strain evidence="7">ALL</strain>
    </source>
</reference>
<name>A0A4U5NFC1_STECR</name>
<feature type="domain" description="GST C-terminal" evidence="6">
    <location>
        <begin position="84"/>
        <end position="206"/>
    </location>
</feature>
<dbReference type="Gene3D" id="1.20.1050.10">
    <property type="match status" value="1"/>
</dbReference>
<comment type="subunit">
    <text evidence="2 4">Homodimer.</text>
</comment>
<dbReference type="PRINTS" id="PR01268">
    <property type="entry name" value="GSTRNSFRASEP"/>
</dbReference>
<dbReference type="SUPFAM" id="SSF52833">
    <property type="entry name" value="Thioredoxin-like"/>
    <property type="match status" value="1"/>
</dbReference>
<proteinExistence type="inferred from homology"/>
<evidence type="ECO:0000256" key="3">
    <source>
        <dbReference type="ARBA" id="ARBA00022679"/>
    </source>
</evidence>
<dbReference type="InterPro" id="IPR004046">
    <property type="entry name" value="GST_C"/>
</dbReference>
<comment type="caution">
    <text evidence="7">The sequence shown here is derived from an EMBL/GenBank/DDBJ whole genome shotgun (WGS) entry which is preliminary data.</text>
</comment>
<sequence>MTPKYELVYFNIRGLAEMTRLLLTDQDIEFQDTQISDREEWAKVKENFSFGQIPCLKENGKTDVVQTGAIMRHLARVHNLGGDSECEKTFADMFFEGIRDLHSKYGPLIYVHYDEPGKKEEFLGTTLPTALAQLEKLFKTHANGEKFVLGEKISYVDYTLFEELDVMLVLDTHFLDNFALLKAFHERMAARPNLKAYLEKRAASGIKINGNGKQ</sequence>
<comment type="similarity">
    <text evidence="1 4">Belongs to the GST superfamily. Pi family.</text>
</comment>
<evidence type="ECO:0000256" key="1">
    <source>
        <dbReference type="ARBA" id="ARBA00007297"/>
    </source>
</evidence>
<dbReference type="InterPro" id="IPR036282">
    <property type="entry name" value="Glutathione-S-Trfase_C_sf"/>
</dbReference>
<dbReference type="EC" id="2.5.1.18" evidence="4"/>
<evidence type="ECO:0000256" key="4">
    <source>
        <dbReference type="RuleBase" id="RU368105"/>
    </source>
</evidence>
<accession>A0A4U5NFC1</accession>
<protein>
    <recommendedName>
        <fullName evidence="4">Glutathione S-transferase</fullName>
        <ecNumber evidence="4">2.5.1.18</ecNumber>
    </recommendedName>
    <alternativeName>
        <fullName evidence="4">GST class-pi</fullName>
    </alternativeName>
</protein>
<gene>
    <name evidence="7" type="ORF">L596_015242</name>
</gene>
<organism evidence="7">
    <name type="scientific">Steinernema carpocapsae</name>
    <name type="common">Entomopathogenic nematode</name>
    <dbReference type="NCBI Taxonomy" id="34508"/>
    <lineage>
        <taxon>Eukaryota</taxon>
        <taxon>Metazoa</taxon>
        <taxon>Ecdysozoa</taxon>
        <taxon>Nematoda</taxon>
        <taxon>Chromadorea</taxon>
        <taxon>Rhabditida</taxon>
        <taxon>Tylenchina</taxon>
        <taxon>Panagrolaimomorpha</taxon>
        <taxon>Strongyloidoidea</taxon>
        <taxon>Steinernematidae</taxon>
        <taxon>Steinernema</taxon>
    </lineage>
</organism>
<dbReference type="GO" id="GO:0005829">
    <property type="term" value="C:cytosol"/>
    <property type="evidence" value="ECO:0007669"/>
    <property type="project" value="TreeGrafter"/>
</dbReference>
<comment type="catalytic activity">
    <reaction evidence="4">
        <text>RX + glutathione = an S-substituted glutathione + a halide anion + H(+)</text>
        <dbReference type="Rhea" id="RHEA:16437"/>
        <dbReference type="ChEBI" id="CHEBI:15378"/>
        <dbReference type="ChEBI" id="CHEBI:16042"/>
        <dbReference type="ChEBI" id="CHEBI:17792"/>
        <dbReference type="ChEBI" id="CHEBI:57925"/>
        <dbReference type="ChEBI" id="CHEBI:90779"/>
        <dbReference type="EC" id="2.5.1.18"/>
    </reaction>
</comment>
<feature type="domain" description="GST N-terminal" evidence="5">
    <location>
        <begin position="3"/>
        <end position="82"/>
    </location>
</feature>
<dbReference type="InterPro" id="IPR010987">
    <property type="entry name" value="Glutathione-S-Trfase_C-like"/>
</dbReference>
<dbReference type="EMBL" id="AZBU02000004">
    <property type="protein sequence ID" value="TKR81360.1"/>
    <property type="molecule type" value="Genomic_DNA"/>
</dbReference>
<dbReference type="InterPro" id="IPR040079">
    <property type="entry name" value="Glutathione_S-Trfase"/>
</dbReference>
<dbReference type="STRING" id="34508.A0A4U5NFC1"/>
<keyword evidence="3 4" id="KW-0808">Transferase</keyword>
<dbReference type="PROSITE" id="PS50404">
    <property type="entry name" value="GST_NTER"/>
    <property type="match status" value="1"/>
</dbReference>
<dbReference type="Gene3D" id="3.40.30.10">
    <property type="entry name" value="Glutaredoxin"/>
    <property type="match status" value="1"/>
</dbReference>
<dbReference type="Pfam" id="PF14497">
    <property type="entry name" value="GST_C_3"/>
    <property type="match status" value="1"/>
</dbReference>